<feature type="region of interest" description="Disordered" evidence="10">
    <location>
        <begin position="416"/>
        <end position="439"/>
    </location>
</feature>
<keyword evidence="3" id="KW-0732">Signal</keyword>
<proteinExistence type="predicted"/>
<evidence type="ECO:0000256" key="8">
    <source>
        <dbReference type="ARBA" id="ARBA00023180"/>
    </source>
</evidence>
<keyword evidence="4" id="KW-0677">Repeat</keyword>
<dbReference type="EnsemblMetazoa" id="Aqu2.1.25749_001">
    <property type="protein sequence ID" value="Aqu2.1.25749_001"/>
    <property type="gene ID" value="Aqu2.1.25749"/>
</dbReference>
<evidence type="ECO:0000256" key="4">
    <source>
        <dbReference type="ARBA" id="ARBA00022737"/>
    </source>
</evidence>
<feature type="domain" description="SRCR" evidence="12">
    <location>
        <begin position="165"/>
        <end position="266"/>
    </location>
</feature>
<feature type="domain" description="SRCR" evidence="12">
    <location>
        <begin position="44"/>
        <end position="151"/>
    </location>
</feature>
<keyword evidence="8" id="KW-0325">Glycoprotein</keyword>
<comment type="caution">
    <text evidence="9">Lacks conserved residue(s) required for the propagation of feature annotation.</text>
</comment>
<evidence type="ECO:0000256" key="11">
    <source>
        <dbReference type="SAM" id="Phobius"/>
    </source>
</evidence>
<dbReference type="InterPro" id="IPR001190">
    <property type="entry name" value="SRCR"/>
</dbReference>
<evidence type="ECO:0000256" key="6">
    <source>
        <dbReference type="ARBA" id="ARBA00023136"/>
    </source>
</evidence>
<evidence type="ECO:0000256" key="10">
    <source>
        <dbReference type="SAM" id="MobiDB-lite"/>
    </source>
</evidence>
<dbReference type="OrthoDB" id="536948at2759"/>
<dbReference type="PANTHER" id="PTHR19331">
    <property type="entry name" value="SCAVENGER RECEPTOR DOMAIN-CONTAINING"/>
    <property type="match status" value="1"/>
</dbReference>
<keyword evidence="5 11" id="KW-1133">Transmembrane helix</keyword>
<dbReference type="PRINTS" id="PR00258">
    <property type="entry name" value="SPERACTRCPTR"/>
</dbReference>
<accession>A0A1X7UCS3</accession>
<feature type="transmembrane region" description="Helical" evidence="11">
    <location>
        <begin position="294"/>
        <end position="320"/>
    </location>
</feature>
<evidence type="ECO:0000256" key="3">
    <source>
        <dbReference type="ARBA" id="ARBA00022729"/>
    </source>
</evidence>
<organism evidence="13">
    <name type="scientific">Amphimedon queenslandica</name>
    <name type="common">Sponge</name>
    <dbReference type="NCBI Taxonomy" id="400682"/>
    <lineage>
        <taxon>Eukaryota</taxon>
        <taxon>Metazoa</taxon>
        <taxon>Porifera</taxon>
        <taxon>Demospongiae</taxon>
        <taxon>Heteroscleromorpha</taxon>
        <taxon>Haplosclerida</taxon>
        <taxon>Niphatidae</taxon>
        <taxon>Amphimedon</taxon>
    </lineage>
</organism>
<dbReference type="PANTHER" id="PTHR19331:SF487">
    <property type="entry name" value="SOLUBLE SCAVENGER RECEPTOR CYSTEINE-RICH DOMAIN-CONTAINING PROTEIN SSC5D"/>
    <property type="match status" value="1"/>
</dbReference>
<evidence type="ECO:0000256" key="9">
    <source>
        <dbReference type="PROSITE-ProRule" id="PRU00196"/>
    </source>
</evidence>
<keyword evidence="6 11" id="KW-0472">Membrane</keyword>
<dbReference type="InParanoid" id="A0A1X7UCS3"/>
<feature type="compositionally biased region" description="Basic and acidic residues" evidence="10">
    <location>
        <begin position="328"/>
        <end position="345"/>
    </location>
</feature>
<dbReference type="PROSITE" id="PS50287">
    <property type="entry name" value="SRCR_2"/>
    <property type="match status" value="2"/>
</dbReference>
<evidence type="ECO:0000256" key="2">
    <source>
        <dbReference type="ARBA" id="ARBA00022692"/>
    </source>
</evidence>
<evidence type="ECO:0000256" key="5">
    <source>
        <dbReference type="ARBA" id="ARBA00022989"/>
    </source>
</evidence>
<evidence type="ECO:0000313" key="13">
    <source>
        <dbReference type="EnsemblMetazoa" id="Aqu2.1.25749_001"/>
    </source>
</evidence>
<protein>
    <recommendedName>
        <fullName evidence="12">SRCR domain-containing protein</fullName>
    </recommendedName>
</protein>
<sequence>MNKLISDCDQFFCSFDQEMVSLWCLIVTELYLFHSIEGQANGDVRLVDTHQTRGGGGGGRLEIFINNEWGTVCKDQFGIREGNVVCNQLGYISAVNVGIVKRLGYEYGNESQSIHLDDVQCTHGMRHILSCNYISGSGDCDHFGDVAVICNTTGYYSVGEYDGMVRLRGGSIQSEGLVEVYCNGEWGTVCDDQFGPNEADTVCRQLGYTSSLYGRINGLIGSESQSIWFDDVVCPLESSCLNDCKTCPTTEYHDCTHKEDVTIRCTYDTSVQLYGDNKTCRNIGVGSGGLSGGIIAGIVIAVSLLLCCCLATLFVILLTISVMRRRREREETKENEEHTKSREETPLEETIIKSTEVLTPHGARTLPTHNYDVPIFKEEEGPVYETIPNEGGGANYYYRDTVLYDKQDTPGVIYIQPPTVTTPSVSEKPFPAMPPLKKE</sequence>
<dbReference type="AlphaFoldDB" id="A0A1X7UCS3"/>
<dbReference type="Gene3D" id="3.10.250.10">
    <property type="entry name" value="SRCR-like domain"/>
    <property type="match status" value="2"/>
</dbReference>
<dbReference type="FunFam" id="3.10.250.10:FF:000001">
    <property type="entry name" value="Lysyl oxidase 4 isoform X1"/>
    <property type="match status" value="1"/>
</dbReference>
<dbReference type="SUPFAM" id="SSF56487">
    <property type="entry name" value="SRCR-like"/>
    <property type="match status" value="2"/>
</dbReference>
<dbReference type="PROSITE" id="PS00420">
    <property type="entry name" value="SRCR_1"/>
    <property type="match status" value="1"/>
</dbReference>
<feature type="disulfide bond" evidence="9">
    <location>
        <begin position="234"/>
        <end position="244"/>
    </location>
</feature>
<comment type="subcellular location">
    <subcellularLocation>
        <location evidence="1">Membrane</location>
        <topology evidence="1">Single-pass membrane protein</topology>
    </subcellularLocation>
</comment>
<dbReference type="GO" id="GO:0016020">
    <property type="term" value="C:membrane"/>
    <property type="evidence" value="ECO:0007669"/>
    <property type="project" value="UniProtKB-SubCell"/>
</dbReference>
<dbReference type="STRING" id="400682.A0A1X7UCS3"/>
<evidence type="ECO:0000259" key="12">
    <source>
        <dbReference type="PROSITE" id="PS50287"/>
    </source>
</evidence>
<reference evidence="13" key="1">
    <citation type="submission" date="2017-05" db="UniProtKB">
        <authorList>
            <consortium name="EnsemblMetazoa"/>
        </authorList>
    </citation>
    <scope>IDENTIFICATION</scope>
</reference>
<dbReference type="FunFam" id="3.10.250.10:FF:000016">
    <property type="entry name" value="Scavenger receptor cysteine-rich protein type 12"/>
    <property type="match status" value="1"/>
</dbReference>
<evidence type="ECO:0000256" key="7">
    <source>
        <dbReference type="ARBA" id="ARBA00023157"/>
    </source>
</evidence>
<dbReference type="SMART" id="SM00202">
    <property type="entry name" value="SR"/>
    <property type="match status" value="2"/>
</dbReference>
<name>A0A1X7UCS3_AMPQE</name>
<feature type="region of interest" description="Disordered" evidence="10">
    <location>
        <begin position="326"/>
        <end position="346"/>
    </location>
</feature>
<dbReference type="InterPro" id="IPR036772">
    <property type="entry name" value="SRCR-like_dom_sf"/>
</dbReference>
<keyword evidence="7 9" id="KW-1015">Disulfide bond</keyword>
<evidence type="ECO:0000256" key="1">
    <source>
        <dbReference type="ARBA" id="ARBA00004167"/>
    </source>
</evidence>
<keyword evidence="2 11" id="KW-0812">Transmembrane</keyword>
<dbReference type="Pfam" id="PF00530">
    <property type="entry name" value="SRCR"/>
    <property type="match status" value="2"/>
</dbReference>
<feature type="disulfide bond" evidence="9">
    <location>
        <begin position="121"/>
        <end position="131"/>
    </location>
</feature>